<feature type="transmembrane region" description="Helical" evidence="1">
    <location>
        <begin position="89"/>
        <end position="109"/>
    </location>
</feature>
<proteinExistence type="predicted"/>
<organism evidence="2 3">
    <name type="scientific">Mycobacterium phage IronMan</name>
    <dbReference type="NCBI Taxonomy" id="2499042"/>
    <lineage>
        <taxon>Viruses</taxon>
        <taxon>Duplodnaviria</taxon>
        <taxon>Heunggongvirae</taxon>
        <taxon>Uroviricota</taxon>
        <taxon>Caudoviricetes</taxon>
        <taxon>Pukovnikvirus</taxon>
        <taxon>Pukovnikvirus ironman</taxon>
    </lineage>
</organism>
<dbReference type="KEGG" id="vg:64948075"/>
<keyword evidence="1" id="KW-0812">Transmembrane</keyword>
<feature type="transmembrane region" description="Helical" evidence="1">
    <location>
        <begin position="115"/>
        <end position="134"/>
    </location>
</feature>
<keyword evidence="1" id="KW-1133">Transmembrane helix</keyword>
<evidence type="ECO:0000313" key="3">
    <source>
        <dbReference type="Proteomes" id="UP000287856"/>
    </source>
</evidence>
<evidence type="ECO:0000313" key="2">
    <source>
        <dbReference type="EMBL" id="AZS08234.1"/>
    </source>
</evidence>
<reference evidence="2 3" key="1">
    <citation type="submission" date="2018-12" db="EMBL/GenBank/DDBJ databases">
        <authorList>
            <person name="Stoner T.H."/>
            <person name="Garlena R.A."/>
            <person name="Russell D.A."/>
            <person name="Pope W.H."/>
            <person name="Jacobs-Sera D."/>
            <person name="Hatfull G.F."/>
        </authorList>
    </citation>
    <scope>NUCLEOTIDE SEQUENCE [LARGE SCALE GENOMIC DNA]</scope>
</reference>
<evidence type="ECO:0000256" key="1">
    <source>
        <dbReference type="SAM" id="Phobius"/>
    </source>
</evidence>
<dbReference type="EMBL" id="MK279857">
    <property type="protein sequence ID" value="AZS08234.1"/>
    <property type="molecule type" value="Genomic_DNA"/>
</dbReference>
<dbReference type="RefSeq" id="YP_010064215.1">
    <property type="nucleotide sequence ID" value="NC_054814.1"/>
</dbReference>
<keyword evidence="3" id="KW-1185">Reference proteome</keyword>
<accession>A0A3S9UD67</accession>
<protein>
    <recommendedName>
        <fullName evidence="4">Minor tail protein</fullName>
    </recommendedName>
</protein>
<evidence type="ECO:0008006" key="4">
    <source>
        <dbReference type="Google" id="ProtNLM"/>
    </source>
</evidence>
<sequence>MTYRYAPPFGLRVLQLVILTEAMCRGLSLILAKEQVLATTDITNAASMQVWGAVFISFSLLGFFGEALMSGIGGVDSQASSDARAWPSFIAHAGLMILYVTLGLAYANAVYDGELSLASAPAAMVVIAYIHWLFARRRKSHVA</sequence>
<name>A0A3S9UD67_9CAUD</name>
<feature type="transmembrane region" description="Helical" evidence="1">
    <location>
        <begin position="48"/>
        <end position="68"/>
    </location>
</feature>
<dbReference type="GeneID" id="64948075"/>
<keyword evidence="1" id="KW-0472">Membrane</keyword>
<gene>
    <name evidence="2" type="primary">32</name>
    <name evidence="2" type="ORF">PBI_IRONMAN_32</name>
</gene>
<dbReference type="Proteomes" id="UP000287856">
    <property type="component" value="Segment"/>
</dbReference>